<evidence type="ECO:0008006" key="3">
    <source>
        <dbReference type="Google" id="ProtNLM"/>
    </source>
</evidence>
<dbReference type="EMBL" id="JRTT01000025">
    <property type="protein sequence ID" value="KHD75675.1"/>
    <property type="molecule type" value="Genomic_DNA"/>
</dbReference>
<gene>
    <name evidence="1" type="ORF">MB27_21675</name>
</gene>
<dbReference type="RefSeq" id="WP_043527139.1">
    <property type="nucleotide sequence ID" value="NZ_BAABKU010000028.1"/>
</dbReference>
<proteinExistence type="predicted"/>
<evidence type="ECO:0000313" key="1">
    <source>
        <dbReference type="EMBL" id="KHD75675.1"/>
    </source>
</evidence>
<reference evidence="1 2" key="1">
    <citation type="submission" date="2014-10" db="EMBL/GenBank/DDBJ databases">
        <title>Draft genome sequence of Actinoplanes utahensis NRRL 12052.</title>
        <authorList>
            <person name="Velasco-Bucheli B."/>
            <person name="del Cerro C."/>
            <person name="Hormigo D."/>
            <person name="Garcia J.L."/>
            <person name="Acebal C."/>
            <person name="Arroyo M."/>
            <person name="de la Mata I."/>
        </authorList>
    </citation>
    <scope>NUCLEOTIDE SEQUENCE [LARGE SCALE GENOMIC DNA]</scope>
    <source>
        <strain evidence="1 2">NRRL 12052</strain>
    </source>
</reference>
<dbReference type="AlphaFoldDB" id="A0A0A6UHZ5"/>
<name>A0A0A6UHZ5_ACTUT</name>
<accession>A0A0A6UHZ5</accession>
<protein>
    <recommendedName>
        <fullName evidence="3">Excreted virulence factor EspC, type VII ESX diderm</fullName>
    </recommendedName>
</protein>
<sequence length="95" mass="9302">MSGFELQIGQLRRAAEAAGSAADQARTVHPGAGLGAIATALPGGVAATGAPALASVFDERAGKWAGDIDRWSASVVAAATDYSASDDAAKKAFGG</sequence>
<comment type="caution">
    <text evidence="1">The sequence shown here is derived from an EMBL/GenBank/DDBJ whole genome shotgun (WGS) entry which is preliminary data.</text>
</comment>
<keyword evidence="2" id="KW-1185">Reference proteome</keyword>
<dbReference type="OrthoDB" id="3398189at2"/>
<dbReference type="Proteomes" id="UP000054537">
    <property type="component" value="Unassembled WGS sequence"/>
</dbReference>
<organism evidence="1 2">
    <name type="scientific">Actinoplanes utahensis</name>
    <dbReference type="NCBI Taxonomy" id="1869"/>
    <lineage>
        <taxon>Bacteria</taxon>
        <taxon>Bacillati</taxon>
        <taxon>Actinomycetota</taxon>
        <taxon>Actinomycetes</taxon>
        <taxon>Micromonosporales</taxon>
        <taxon>Micromonosporaceae</taxon>
        <taxon>Actinoplanes</taxon>
    </lineage>
</organism>
<evidence type="ECO:0000313" key="2">
    <source>
        <dbReference type="Proteomes" id="UP000054537"/>
    </source>
</evidence>